<dbReference type="STRING" id="395493.BegalDRAFT_3241"/>
<organism evidence="1 2">
    <name type="scientific">Beggiatoa alba B18LD</name>
    <dbReference type="NCBI Taxonomy" id="395493"/>
    <lineage>
        <taxon>Bacteria</taxon>
        <taxon>Pseudomonadati</taxon>
        <taxon>Pseudomonadota</taxon>
        <taxon>Gammaproteobacteria</taxon>
        <taxon>Thiotrichales</taxon>
        <taxon>Thiotrichaceae</taxon>
        <taxon>Beggiatoa</taxon>
    </lineage>
</organism>
<dbReference type="GO" id="GO:0016811">
    <property type="term" value="F:hydrolase activity, acting on carbon-nitrogen (but not peptide) bonds, in linear amides"/>
    <property type="evidence" value="ECO:0007669"/>
    <property type="project" value="TreeGrafter"/>
</dbReference>
<accession>I3CKB9</accession>
<keyword evidence="2" id="KW-1185">Reference proteome</keyword>
<dbReference type="SUPFAM" id="SSF102588">
    <property type="entry name" value="LmbE-like"/>
    <property type="match status" value="1"/>
</dbReference>
<gene>
    <name evidence="1" type="ORF">BegalDRAFT_3241</name>
</gene>
<dbReference type="HOGENOM" id="CLU_049311_6_0_6"/>
<sequence>MKRKVIVIAPHPDDETLGMGGTLLRHRAEGDDIYWLIITNISTQQGFSSERVNSRQAEIAQVAEAFGFTETIKLDFPTMSLTDNDWQALIKAIVQVFLRIQPDTIYLPNRSDAHSDHRIIFDATMACTKTFRYPFIQRIFMYETVSETDFAPALPEKVFIANYFVDITAFFAQKIAIMQIYASELAPPPFPRSIENISAWATVRGAMAGVLHAEAFQIVKWIEK</sequence>
<dbReference type="InterPro" id="IPR024078">
    <property type="entry name" value="LmbE-like_dom_sf"/>
</dbReference>
<proteinExistence type="predicted"/>
<dbReference type="Pfam" id="PF02585">
    <property type="entry name" value="PIG-L"/>
    <property type="match status" value="1"/>
</dbReference>
<dbReference type="EMBL" id="JH600070">
    <property type="protein sequence ID" value="EIJ44062.1"/>
    <property type="molecule type" value="Genomic_DNA"/>
</dbReference>
<name>I3CKB9_9GAMM</name>
<evidence type="ECO:0000313" key="1">
    <source>
        <dbReference type="EMBL" id="EIJ44062.1"/>
    </source>
</evidence>
<dbReference type="Gene3D" id="3.40.50.10320">
    <property type="entry name" value="LmbE-like"/>
    <property type="match status" value="1"/>
</dbReference>
<dbReference type="InterPro" id="IPR003737">
    <property type="entry name" value="GlcNAc_PI_deacetylase-related"/>
</dbReference>
<dbReference type="PANTHER" id="PTHR12993:SF11">
    <property type="entry name" value="N-ACETYLGLUCOSAMINYL-PHOSPHATIDYLINOSITOL DE-N-ACETYLASE"/>
    <property type="match status" value="1"/>
</dbReference>
<dbReference type="PANTHER" id="PTHR12993">
    <property type="entry name" value="N-ACETYLGLUCOSAMINYL-PHOSPHATIDYLINOSITOL DE-N-ACETYLASE-RELATED"/>
    <property type="match status" value="1"/>
</dbReference>
<protein>
    <submittedName>
        <fullName evidence="1">Putative LmbE-like protein</fullName>
    </submittedName>
</protein>
<evidence type="ECO:0000313" key="2">
    <source>
        <dbReference type="Proteomes" id="UP000005744"/>
    </source>
</evidence>
<dbReference type="Proteomes" id="UP000005744">
    <property type="component" value="Unassembled WGS sequence"/>
</dbReference>
<reference evidence="1 2" key="1">
    <citation type="submission" date="2011-11" db="EMBL/GenBank/DDBJ databases">
        <title>Improved High-Quality Draft sequence of Beggiatoa alba B18lD.</title>
        <authorList>
            <consortium name="US DOE Joint Genome Institute"/>
            <person name="Lucas S."/>
            <person name="Han J."/>
            <person name="Lapidus A."/>
            <person name="Cheng J.-F."/>
            <person name="Goodwin L."/>
            <person name="Pitluck S."/>
            <person name="Peters L."/>
            <person name="Mikhailova N."/>
            <person name="Held B."/>
            <person name="Detter J.C."/>
            <person name="Han C."/>
            <person name="Tapia R."/>
            <person name="Land M."/>
            <person name="Hauser L."/>
            <person name="Kyrpides N."/>
            <person name="Ivanova N."/>
            <person name="Pagani I."/>
            <person name="Samuel K."/>
            <person name="Teske A."/>
            <person name="Mueller J."/>
            <person name="Woyke T."/>
        </authorList>
    </citation>
    <scope>NUCLEOTIDE SEQUENCE [LARGE SCALE GENOMIC DNA]</scope>
    <source>
        <strain evidence="1 2">B18LD</strain>
    </source>
</reference>
<dbReference type="eggNOG" id="COG2120">
    <property type="taxonomic scope" value="Bacteria"/>
</dbReference>
<dbReference type="RefSeq" id="WP_002691792.1">
    <property type="nucleotide sequence ID" value="NZ_JH600070.1"/>
</dbReference>
<dbReference type="AlphaFoldDB" id="I3CKB9"/>